<sequence>MTPSSSPFDFEAIYRGRSPLGRRAPWDIGEPQPALGSLAASGRLRGEVLDVGCGTGEHALLIASHGFRTTGVDISPAAIEQARRKAEERGLSAEFAVADATELNSWQDRFDTVLDCGLFDSCTEPMRDRYVHALHRACRPGAQVFLLELSENAAAQVQRRFVELGVPEAVMTLLPRLTEKDLRKAFARDWVVESLEESSMLTRLPGSGTELVPLPAWFASVRRV</sequence>
<dbReference type="PANTHER" id="PTHR43464:SF19">
    <property type="entry name" value="UBIQUINONE BIOSYNTHESIS O-METHYLTRANSFERASE, MITOCHONDRIAL"/>
    <property type="match status" value="1"/>
</dbReference>
<keyword evidence="2" id="KW-0808">Transferase</keyword>
<dbReference type="SUPFAM" id="SSF53335">
    <property type="entry name" value="S-adenosyl-L-methionine-dependent methyltransferases"/>
    <property type="match status" value="1"/>
</dbReference>
<reference evidence="5" key="1">
    <citation type="submission" date="2022-06" db="EMBL/GenBank/DDBJ databases">
        <title>Draft genome sequence of Streptomyces sp. RB6PN25 isolated from peat swamp forest in Thailand.</title>
        <authorList>
            <person name="Duangmal K."/>
            <person name="Klaysubun C."/>
        </authorList>
    </citation>
    <scope>NUCLEOTIDE SEQUENCE</scope>
    <source>
        <strain evidence="5">RB6PN25</strain>
    </source>
</reference>
<comment type="caution">
    <text evidence="5">The sequence shown here is derived from an EMBL/GenBank/DDBJ whole genome shotgun (WGS) entry which is preliminary data.</text>
</comment>
<dbReference type="PANTHER" id="PTHR43464">
    <property type="entry name" value="METHYLTRANSFERASE"/>
    <property type="match status" value="1"/>
</dbReference>
<dbReference type="EMBL" id="JANFNG010000005">
    <property type="protein sequence ID" value="MCQ4080911.1"/>
    <property type="molecule type" value="Genomic_DNA"/>
</dbReference>
<keyword evidence="6" id="KW-1185">Reference proteome</keyword>
<gene>
    <name evidence="5" type="ORF">NGB36_09940</name>
</gene>
<dbReference type="InterPro" id="IPR041698">
    <property type="entry name" value="Methyltransf_25"/>
</dbReference>
<dbReference type="CDD" id="cd02440">
    <property type="entry name" value="AdoMet_MTases"/>
    <property type="match status" value="1"/>
</dbReference>
<evidence type="ECO:0000313" key="5">
    <source>
        <dbReference type="EMBL" id="MCQ4080911.1"/>
    </source>
</evidence>
<feature type="domain" description="Methyltransferase" evidence="4">
    <location>
        <begin position="48"/>
        <end position="141"/>
    </location>
</feature>
<evidence type="ECO:0000256" key="1">
    <source>
        <dbReference type="ARBA" id="ARBA00022603"/>
    </source>
</evidence>
<dbReference type="InterPro" id="IPR029063">
    <property type="entry name" value="SAM-dependent_MTases_sf"/>
</dbReference>
<evidence type="ECO:0000313" key="6">
    <source>
        <dbReference type="Proteomes" id="UP001057702"/>
    </source>
</evidence>
<evidence type="ECO:0000256" key="2">
    <source>
        <dbReference type="ARBA" id="ARBA00022679"/>
    </source>
</evidence>
<dbReference type="Pfam" id="PF13649">
    <property type="entry name" value="Methyltransf_25"/>
    <property type="match status" value="1"/>
</dbReference>
<dbReference type="RefSeq" id="WP_255919813.1">
    <property type="nucleotide sequence ID" value="NZ_JANFNG010000005.1"/>
</dbReference>
<evidence type="ECO:0000259" key="4">
    <source>
        <dbReference type="Pfam" id="PF13649"/>
    </source>
</evidence>
<dbReference type="Gene3D" id="3.40.50.150">
    <property type="entry name" value="Vaccinia Virus protein VP39"/>
    <property type="match status" value="1"/>
</dbReference>
<name>A0ABT1PTA9_9ACTN</name>
<protein>
    <submittedName>
        <fullName evidence="5">Class I SAM-dependent methyltransferase</fullName>
    </submittedName>
</protein>
<accession>A0ABT1PTA9</accession>
<dbReference type="GO" id="GO:0008168">
    <property type="term" value="F:methyltransferase activity"/>
    <property type="evidence" value="ECO:0007669"/>
    <property type="project" value="UniProtKB-KW"/>
</dbReference>
<dbReference type="Proteomes" id="UP001057702">
    <property type="component" value="Unassembled WGS sequence"/>
</dbReference>
<keyword evidence="3" id="KW-0949">S-adenosyl-L-methionine</keyword>
<evidence type="ECO:0000256" key="3">
    <source>
        <dbReference type="ARBA" id="ARBA00022691"/>
    </source>
</evidence>
<organism evidence="5 6">
    <name type="scientific">Streptomyces humicola</name>
    <dbReference type="NCBI Taxonomy" id="2953240"/>
    <lineage>
        <taxon>Bacteria</taxon>
        <taxon>Bacillati</taxon>
        <taxon>Actinomycetota</taxon>
        <taxon>Actinomycetes</taxon>
        <taxon>Kitasatosporales</taxon>
        <taxon>Streptomycetaceae</taxon>
        <taxon>Streptomyces</taxon>
    </lineage>
</organism>
<proteinExistence type="predicted"/>
<keyword evidence="1 5" id="KW-0489">Methyltransferase</keyword>
<dbReference type="GO" id="GO:0032259">
    <property type="term" value="P:methylation"/>
    <property type="evidence" value="ECO:0007669"/>
    <property type="project" value="UniProtKB-KW"/>
</dbReference>